<gene>
    <name evidence="1" type="ORF">ACFSTE_10930</name>
</gene>
<evidence type="ECO:0000313" key="2">
    <source>
        <dbReference type="Proteomes" id="UP001597459"/>
    </source>
</evidence>
<dbReference type="Proteomes" id="UP001597459">
    <property type="component" value="Unassembled WGS sequence"/>
</dbReference>
<comment type="caution">
    <text evidence="1">The sequence shown here is derived from an EMBL/GenBank/DDBJ whole genome shotgun (WGS) entry which is preliminary data.</text>
</comment>
<evidence type="ECO:0000313" key="1">
    <source>
        <dbReference type="EMBL" id="MFD2591339.1"/>
    </source>
</evidence>
<dbReference type="EMBL" id="JBHULX010000019">
    <property type="protein sequence ID" value="MFD2591339.1"/>
    <property type="molecule type" value="Genomic_DNA"/>
</dbReference>
<dbReference type="RefSeq" id="WP_378256682.1">
    <property type="nucleotide sequence ID" value="NZ_JBHSJV010000001.1"/>
</dbReference>
<keyword evidence="2" id="KW-1185">Reference proteome</keyword>
<protein>
    <recommendedName>
        <fullName evidence="3">XRE family transcriptional regulator</fullName>
    </recommendedName>
</protein>
<sequence>MGNEKVKIQNVLLQKRIEIGMAINKEIKKQSIPIEEIERQSISKRIIYNIIQGKGYTIDSLHQVIRVLRKNNPNFKITV</sequence>
<proteinExistence type="predicted"/>
<accession>A0ABW5NAY3</accession>
<evidence type="ECO:0008006" key="3">
    <source>
        <dbReference type="Google" id="ProtNLM"/>
    </source>
</evidence>
<reference evidence="2" key="1">
    <citation type="journal article" date="2019" name="Int. J. Syst. Evol. Microbiol.">
        <title>The Global Catalogue of Microorganisms (GCM) 10K type strain sequencing project: providing services to taxonomists for standard genome sequencing and annotation.</title>
        <authorList>
            <consortium name="The Broad Institute Genomics Platform"/>
            <consortium name="The Broad Institute Genome Sequencing Center for Infectious Disease"/>
            <person name="Wu L."/>
            <person name="Ma J."/>
        </authorList>
    </citation>
    <scope>NUCLEOTIDE SEQUENCE [LARGE SCALE GENOMIC DNA]</scope>
    <source>
        <strain evidence="2">KCTC 42423</strain>
    </source>
</reference>
<organism evidence="1 2">
    <name type="scientific">Aquimarina hainanensis</name>
    <dbReference type="NCBI Taxonomy" id="1578017"/>
    <lineage>
        <taxon>Bacteria</taxon>
        <taxon>Pseudomonadati</taxon>
        <taxon>Bacteroidota</taxon>
        <taxon>Flavobacteriia</taxon>
        <taxon>Flavobacteriales</taxon>
        <taxon>Flavobacteriaceae</taxon>
        <taxon>Aquimarina</taxon>
    </lineage>
</organism>
<name>A0ABW5NAY3_9FLAO</name>